<dbReference type="HOGENOM" id="CLU_186849_1_0_5"/>
<gene>
    <name evidence="1" type="ordered locus">Mesop_3461</name>
</gene>
<dbReference type="CDD" id="cd21631">
    <property type="entry name" value="RHH_CopG_NikR-like"/>
    <property type="match status" value="1"/>
</dbReference>
<accession>F7YDN3</accession>
<dbReference type="KEGG" id="mop:Mesop_3461"/>
<proteinExistence type="predicted"/>
<evidence type="ECO:0000313" key="1">
    <source>
        <dbReference type="EMBL" id="AEH87907.1"/>
    </source>
</evidence>
<protein>
    <recommendedName>
        <fullName evidence="3">CopG family transcriptional regulator</fullName>
    </recommendedName>
</protein>
<dbReference type="Proteomes" id="UP000001623">
    <property type="component" value="Chromosome"/>
</dbReference>
<dbReference type="AlphaFoldDB" id="F7YDN3"/>
<organism evidence="1 2">
    <name type="scientific">Mesorhizobium opportunistum (strain LMG 24607 / HAMBI 3007 / WSM2075)</name>
    <dbReference type="NCBI Taxonomy" id="536019"/>
    <lineage>
        <taxon>Bacteria</taxon>
        <taxon>Pseudomonadati</taxon>
        <taxon>Pseudomonadota</taxon>
        <taxon>Alphaproteobacteria</taxon>
        <taxon>Hyphomicrobiales</taxon>
        <taxon>Phyllobacteriaceae</taxon>
        <taxon>Mesorhizobium</taxon>
    </lineage>
</organism>
<dbReference type="EMBL" id="CP002279">
    <property type="protein sequence ID" value="AEH87907.1"/>
    <property type="molecule type" value="Genomic_DNA"/>
</dbReference>
<reference evidence="1 2" key="1">
    <citation type="submission" date="2010-10" db="EMBL/GenBank/DDBJ databases">
        <title>Complete sequence of Mesorhizobium opportunistum WSM2075.</title>
        <authorList>
            <consortium name="US DOE Joint Genome Institute"/>
            <person name="Lucas S."/>
            <person name="Copeland A."/>
            <person name="Lapidus A."/>
            <person name="Cheng J.-F."/>
            <person name="Bruce D."/>
            <person name="Goodwin L."/>
            <person name="Pitluck S."/>
            <person name="Chertkov O."/>
            <person name="Misra M."/>
            <person name="Detter J.C."/>
            <person name="Han C."/>
            <person name="Tapia R."/>
            <person name="Land M."/>
            <person name="Hauser L."/>
            <person name="Kyrpides N."/>
            <person name="Ovchinnikova G."/>
            <person name="Mavrommatis K.M."/>
            <person name="Tiwari R.P."/>
            <person name="Howieson J.G."/>
            <person name="O'Hara G.W."/>
            <person name="Nandasena K.G."/>
            <person name="Woyke T."/>
        </authorList>
    </citation>
    <scope>NUCLEOTIDE SEQUENCE [LARGE SCALE GENOMIC DNA]</scope>
    <source>
        <strain evidence="2">LMG 24607 / HAMBI 3007 / WSM2075</strain>
    </source>
</reference>
<name>F7YDN3_MESOW</name>
<evidence type="ECO:0000313" key="2">
    <source>
        <dbReference type="Proteomes" id="UP000001623"/>
    </source>
</evidence>
<dbReference type="eggNOG" id="ENOG5033224">
    <property type="taxonomic scope" value="Bacteria"/>
</dbReference>
<dbReference type="RefSeq" id="WP_013894594.1">
    <property type="nucleotide sequence ID" value="NC_015675.1"/>
</dbReference>
<sequence length="87" mass="9547">MRTTLAIDDDVLLAAKAMARQQDRSIGEVISDLARQSLRRPQAGGERNGIPLLSARPDDPPLVDLEMINALRDALPRLSLLDVDVDM</sequence>
<evidence type="ECO:0008006" key="3">
    <source>
        <dbReference type="Google" id="ProtNLM"/>
    </source>
</evidence>